<dbReference type="EMBL" id="QYUN01000002">
    <property type="protein sequence ID" value="RJG06524.1"/>
    <property type="molecule type" value="Genomic_DNA"/>
</dbReference>
<evidence type="ECO:0000313" key="1">
    <source>
        <dbReference type="EMBL" id="RJG06524.1"/>
    </source>
</evidence>
<name>A0A418X243_9BURK</name>
<protein>
    <submittedName>
        <fullName evidence="1">Uncharacterized protein</fullName>
    </submittedName>
</protein>
<keyword evidence="2" id="KW-1185">Reference proteome</keyword>
<organism evidence="1 2">
    <name type="scientific">Noviherbaspirillum cavernae</name>
    <dbReference type="NCBI Taxonomy" id="2320862"/>
    <lineage>
        <taxon>Bacteria</taxon>
        <taxon>Pseudomonadati</taxon>
        <taxon>Pseudomonadota</taxon>
        <taxon>Betaproteobacteria</taxon>
        <taxon>Burkholderiales</taxon>
        <taxon>Oxalobacteraceae</taxon>
        <taxon>Noviherbaspirillum</taxon>
    </lineage>
</organism>
<comment type="caution">
    <text evidence="1">The sequence shown here is derived from an EMBL/GenBank/DDBJ whole genome shotgun (WGS) entry which is preliminary data.</text>
</comment>
<dbReference type="AlphaFoldDB" id="A0A418X243"/>
<proteinExistence type="predicted"/>
<sequence length="151" mass="16354">MQNPAHGGFTDGNAGTGLQSSDQLFQSQIGLFQQPLPQLLSASLIKQYASSGFMPLSNQLAATAAIVAQQRFDKGQADIEKPGHFALRLCSSFARLHDFPPQILRIGSRHDCTFGIAYMPMGPAPLTHAVFNYHAVIFIGCSRLAVEYTNS</sequence>
<reference evidence="1 2" key="1">
    <citation type="submission" date="2018-09" db="EMBL/GenBank/DDBJ databases">
        <authorList>
            <person name="Zhu H."/>
        </authorList>
    </citation>
    <scope>NUCLEOTIDE SEQUENCE [LARGE SCALE GENOMIC DNA]</scope>
    <source>
        <strain evidence="1 2">K2R10-39</strain>
    </source>
</reference>
<accession>A0A418X243</accession>
<evidence type="ECO:0000313" key="2">
    <source>
        <dbReference type="Proteomes" id="UP000285190"/>
    </source>
</evidence>
<gene>
    <name evidence="1" type="ORF">D3870_11325</name>
</gene>
<dbReference type="Proteomes" id="UP000285190">
    <property type="component" value="Unassembled WGS sequence"/>
</dbReference>